<feature type="domain" description="HTH araC/xylS-type" evidence="4">
    <location>
        <begin position="190"/>
        <end position="288"/>
    </location>
</feature>
<evidence type="ECO:0000256" key="3">
    <source>
        <dbReference type="ARBA" id="ARBA00023163"/>
    </source>
</evidence>
<gene>
    <name evidence="5" type="ORF">HNR28_003346</name>
</gene>
<evidence type="ECO:0000256" key="2">
    <source>
        <dbReference type="ARBA" id="ARBA00023125"/>
    </source>
</evidence>
<dbReference type="GO" id="GO:0003700">
    <property type="term" value="F:DNA-binding transcription factor activity"/>
    <property type="evidence" value="ECO:0007669"/>
    <property type="project" value="InterPro"/>
</dbReference>
<sequence>MIDPQFKEVSALVQRAVNARPVSRWENRGPNHLAIESYVTVPPSVIIIPPLPMAMIAVHFGTKIDAYAGPSSQDMPTVAMPYRVMLVPGDVEMHFRSPDKILWFQLLYTSGDAHQALKKVIGDHRVPLQINDALLPALSRQMFEISSSPTAPRPVRYVERIIDAITAQLEWLALGNRSGDMMRTSDPAINETVLYIHAHVSEPLTIAHLALLQKMSASLLRHRFLAVMGMPIHRYIIQYRVKLAHHLIEESSLPLTKIATQCGFSSLAHMVSTFKRVLGVTPGSYRKKSAAPD</sequence>
<dbReference type="InterPro" id="IPR050204">
    <property type="entry name" value="AraC_XylS_family_regulators"/>
</dbReference>
<protein>
    <submittedName>
        <fullName evidence="5">AraC family transcriptional regulator</fullName>
    </submittedName>
</protein>
<proteinExistence type="predicted"/>
<dbReference type="SUPFAM" id="SSF46689">
    <property type="entry name" value="Homeodomain-like"/>
    <property type="match status" value="2"/>
</dbReference>
<keyword evidence="3" id="KW-0804">Transcription</keyword>
<dbReference type="EMBL" id="JACHIB010000022">
    <property type="protein sequence ID" value="MBB6085289.1"/>
    <property type="molecule type" value="Genomic_DNA"/>
</dbReference>
<evidence type="ECO:0000313" key="5">
    <source>
        <dbReference type="EMBL" id="MBB6085289.1"/>
    </source>
</evidence>
<dbReference type="PANTHER" id="PTHR46796">
    <property type="entry name" value="HTH-TYPE TRANSCRIPTIONAL ACTIVATOR RHAS-RELATED"/>
    <property type="match status" value="1"/>
</dbReference>
<dbReference type="RefSeq" id="WP_052355865.1">
    <property type="nucleotide sequence ID" value="NZ_JACHIB010000022.1"/>
</dbReference>
<dbReference type="Gene3D" id="1.10.10.60">
    <property type="entry name" value="Homeodomain-like"/>
    <property type="match status" value="1"/>
</dbReference>
<dbReference type="Pfam" id="PF12833">
    <property type="entry name" value="HTH_18"/>
    <property type="match status" value="1"/>
</dbReference>
<dbReference type="InterPro" id="IPR009057">
    <property type="entry name" value="Homeodomain-like_sf"/>
</dbReference>
<dbReference type="Proteomes" id="UP000541136">
    <property type="component" value="Unassembled WGS sequence"/>
</dbReference>
<evidence type="ECO:0000313" key="6">
    <source>
        <dbReference type="Proteomes" id="UP000541136"/>
    </source>
</evidence>
<comment type="caution">
    <text evidence="5">The sequence shown here is derived from an EMBL/GenBank/DDBJ whole genome shotgun (WGS) entry which is preliminary data.</text>
</comment>
<name>A0A7W9TRC6_CASDE</name>
<dbReference type="SMART" id="SM00342">
    <property type="entry name" value="HTH_ARAC"/>
    <property type="match status" value="1"/>
</dbReference>
<evidence type="ECO:0000256" key="1">
    <source>
        <dbReference type="ARBA" id="ARBA00023015"/>
    </source>
</evidence>
<evidence type="ECO:0000259" key="4">
    <source>
        <dbReference type="PROSITE" id="PS01124"/>
    </source>
</evidence>
<dbReference type="PROSITE" id="PS01124">
    <property type="entry name" value="HTH_ARAC_FAMILY_2"/>
    <property type="match status" value="1"/>
</dbReference>
<dbReference type="GO" id="GO:0043565">
    <property type="term" value="F:sequence-specific DNA binding"/>
    <property type="evidence" value="ECO:0007669"/>
    <property type="project" value="InterPro"/>
</dbReference>
<dbReference type="InterPro" id="IPR018060">
    <property type="entry name" value="HTH_AraC"/>
</dbReference>
<dbReference type="AlphaFoldDB" id="A0A7W9TRC6"/>
<accession>A0A7W9TRC6</accession>
<keyword evidence="1" id="KW-0805">Transcription regulation</keyword>
<keyword evidence="2" id="KW-0238">DNA-binding</keyword>
<organism evidence="5 6">
    <name type="scientific">Castellaniella defragrans</name>
    <name type="common">Alcaligenes defragrans</name>
    <dbReference type="NCBI Taxonomy" id="75697"/>
    <lineage>
        <taxon>Bacteria</taxon>
        <taxon>Pseudomonadati</taxon>
        <taxon>Pseudomonadota</taxon>
        <taxon>Betaproteobacteria</taxon>
        <taxon>Burkholderiales</taxon>
        <taxon>Alcaligenaceae</taxon>
        <taxon>Castellaniella</taxon>
    </lineage>
</organism>
<reference evidence="5 6" key="1">
    <citation type="submission" date="2020-08" db="EMBL/GenBank/DDBJ databases">
        <title>Genomic Encyclopedia of Type Strains, Phase IV (KMG-IV): sequencing the most valuable type-strain genomes for metagenomic binning, comparative biology and taxonomic classification.</title>
        <authorList>
            <person name="Goeker M."/>
        </authorList>
    </citation>
    <scope>NUCLEOTIDE SEQUENCE [LARGE SCALE GENOMIC DNA]</scope>
    <source>
        <strain evidence="5 6">DSM 12141</strain>
    </source>
</reference>